<organism evidence="2 3">
    <name type="scientific">Austropuccinia psidii MF-1</name>
    <dbReference type="NCBI Taxonomy" id="1389203"/>
    <lineage>
        <taxon>Eukaryota</taxon>
        <taxon>Fungi</taxon>
        <taxon>Dikarya</taxon>
        <taxon>Basidiomycota</taxon>
        <taxon>Pucciniomycotina</taxon>
        <taxon>Pucciniomycetes</taxon>
        <taxon>Pucciniales</taxon>
        <taxon>Sphaerophragmiaceae</taxon>
        <taxon>Austropuccinia</taxon>
    </lineage>
</organism>
<keyword evidence="3" id="KW-1185">Reference proteome</keyword>
<feature type="region of interest" description="Disordered" evidence="1">
    <location>
        <begin position="1"/>
        <end position="139"/>
    </location>
</feature>
<reference evidence="2" key="1">
    <citation type="submission" date="2021-03" db="EMBL/GenBank/DDBJ databases">
        <title>Draft genome sequence of rust myrtle Austropuccinia psidii MF-1, a brazilian biotype.</title>
        <authorList>
            <person name="Quecine M.C."/>
            <person name="Pachon D.M.R."/>
            <person name="Bonatelli M.L."/>
            <person name="Correr F.H."/>
            <person name="Franceschini L.M."/>
            <person name="Leite T.F."/>
            <person name="Margarido G.R.A."/>
            <person name="Almeida C.A."/>
            <person name="Ferrarezi J.A."/>
            <person name="Labate C.A."/>
        </authorList>
    </citation>
    <scope>NUCLEOTIDE SEQUENCE</scope>
    <source>
        <strain evidence="2">MF-1</strain>
    </source>
</reference>
<gene>
    <name evidence="2" type="ORF">O181_031374</name>
</gene>
<feature type="compositionally biased region" description="Polar residues" evidence="1">
    <location>
        <begin position="62"/>
        <end position="71"/>
    </location>
</feature>
<accession>A0A9Q3CVK9</accession>
<name>A0A9Q3CVK9_9BASI</name>
<dbReference type="Proteomes" id="UP000765509">
    <property type="component" value="Unassembled WGS sequence"/>
</dbReference>
<protein>
    <submittedName>
        <fullName evidence="2">Uncharacterized protein</fullName>
    </submittedName>
</protein>
<comment type="caution">
    <text evidence="2">The sequence shown here is derived from an EMBL/GenBank/DDBJ whole genome shotgun (WGS) entry which is preliminary data.</text>
</comment>
<proteinExistence type="predicted"/>
<feature type="compositionally biased region" description="Acidic residues" evidence="1">
    <location>
        <begin position="25"/>
        <end position="36"/>
    </location>
</feature>
<evidence type="ECO:0000313" key="3">
    <source>
        <dbReference type="Proteomes" id="UP000765509"/>
    </source>
</evidence>
<dbReference type="AlphaFoldDB" id="A0A9Q3CVK9"/>
<feature type="compositionally biased region" description="Polar residues" evidence="1">
    <location>
        <begin position="112"/>
        <end position="124"/>
    </location>
</feature>
<evidence type="ECO:0000256" key="1">
    <source>
        <dbReference type="SAM" id="MobiDB-lite"/>
    </source>
</evidence>
<dbReference type="EMBL" id="AVOT02011197">
    <property type="protein sequence ID" value="MBW0491659.1"/>
    <property type="molecule type" value="Genomic_DNA"/>
</dbReference>
<sequence length="224" mass="24956">MRPEGPMLGGPFQRIANYPPNPDAEGSDELDGEEVEVVPHSAGHPVNSSPSHPPAKRLQSHIIHNTPRNFQPTIATIPTSIPPPSPNPSHTRPALNEAVRPSPIPHPRSSPMVTSQQPQPVASTSKRRKELSPLPSPAAQVFQRRDLWPIRPTREDPNTVSENQDAVDRLFRRVDINSREVIMYANDRNIAGTASEEMAAKLVWYEDELINDFQRAFDDLGRDN</sequence>
<evidence type="ECO:0000313" key="2">
    <source>
        <dbReference type="EMBL" id="MBW0491659.1"/>
    </source>
</evidence>